<feature type="signal peptide" evidence="12">
    <location>
        <begin position="1"/>
        <end position="24"/>
    </location>
</feature>
<name>A0A448Z4I7_9STRA</name>
<protein>
    <recommendedName>
        <fullName evidence="13">GH16 domain-containing protein</fullName>
    </recommendedName>
</protein>
<comment type="similarity">
    <text evidence="2">Belongs to the SKN1/KRE6 family.</text>
</comment>
<evidence type="ECO:0000256" key="9">
    <source>
        <dbReference type="ARBA" id="ARBA00023316"/>
    </source>
</evidence>
<dbReference type="GO" id="GO:0071555">
    <property type="term" value="P:cell wall organization"/>
    <property type="evidence" value="ECO:0007669"/>
    <property type="project" value="UniProtKB-KW"/>
</dbReference>
<evidence type="ECO:0000256" key="4">
    <source>
        <dbReference type="ARBA" id="ARBA00022968"/>
    </source>
</evidence>
<keyword evidence="4" id="KW-0735">Signal-anchor</keyword>
<feature type="transmembrane region" description="Helical" evidence="11">
    <location>
        <begin position="541"/>
        <end position="560"/>
    </location>
</feature>
<dbReference type="AlphaFoldDB" id="A0A448Z4I7"/>
<keyword evidence="5 11" id="KW-1133">Transmembrane helix</keyword>
<comment type="subcellular location">
    <subcellularLocation>
        <location evidence="1">Membrane</location>
        <topology evidence="1">Single-pass type II membrane protein</topology>
    </subcellularLocation>
</comment>
<evidence type="ECO:0000256" key="10">
    <source>
        <dbReference type="SAM" id="MobiDB-lite"/>
    </source>
</evidence>
<feature type="domain" description="GH16" evidence="13">
    <location>
        <begin position="24"/>
        <end position="436"/>
    </location>
</feature>
<sequence length="609" mass="68941">MAIPFCSRSIFVLVGLLTSSFLEASWVDPDTPMNSRSTESLYKEDTRKYELVFSDEFEQDGRDMKDGNDPRWTAINKNDYTNAALHYYSNENAKTEDGLLKIKTETKVNSYRAFNEKTKKFYNDKKYIQSSMVQGWNKFCFTGGIVEFRAKLPGSPRIGGLWPALWMLGNLARATYVGSSDYMWPYSYNKCDASNRLSQEISSCSRVHHYGMEDYRGRGAPEIDVIESMQGDAEKLPSTNITRPYQSASYQVAPGIERDRPVLGLKPKQGHWYSGMEYNHNNLTRSELNPFFYGVTLVHKLKSYTYQADALSANRGLNTSHYTNQHTYRVEWEPPAEDGSGGYIRWYTDDVFMYGISGSNLQTTGSEIPSEAMYLLMNTAVASSWGFPMPCPDGCSCECYECGNPECACALPTGYCENFPATFEIDYVRVFQAVGEEKHTLGCSPKNRPTSLFIKGHQKRYMETGDTAPLQPVQNGGAPCRENNDCGSNANGYCSSRGFCVCQKQFTGPTCMAHNGFYINESVSEEEFSFGLNNLYMPTSFIAWIVGLFIFLLFSAYLAMRERVKSRHRRSREQPPHSPVNYQNSSDYALPPKQKVVTYCVVDGRLIDK</sequence>
<evidence type="ECO:0000256" key="12">
    <source>
        <dbReference type="SAM" id="SignalP"/>
    </source>
</evidence>
<evidence type="ECO:0000256" key="11">
    <source>
        <dbReference type="SAM" id="Phobius"/>
    </source>
</evidence>
<keyword evidence="7" id="KW-1015">Disulfide bond</keyword>
<dbReference type="GO" id="GO:0015926">
    <property type="term" value="F:glucosidase activity"/>
    <property type="evidence" value="ECO:0007669"/>
    <property type="project" value="TreeGrafter"/>
</dbReference>
<reference evidence="14 15" key="1">
    <citation type="submission" date="2019-01" db="EMBL/GenBank/DDBJ databases">
        <authorList>
            <person name="Ferrante I. M."/>
        </authorList>
    </citation>
    <scope>NUCLEOTIDE SEQUENCE [LARGE SCALE GENOMIC DNA]</scope>
    <source>
        <strain evidence="14 15">B856</strain>
    </source>
</reference>
<evidence type="ECO:0000256" key="1">
    <source>
        <dbReference type="ARBA" id="ARBA00004606"/>
    </source>
</evidence>
<dbReference type="GO" id="GO:0006078">
    <property type="term" value="P:(1-&gt;6)-beta-D-glucan biosynthetic process"/>
    <property type="evidence" value="ECO:0007669"/>
    <property type="project" value="TreeGrafter"/>
</dbReference>
<proteinExistence type="inferred from homology"/>
<keyword evidence="6 11" id="KW-0472">Membrane</keyword>
<dbReference type="InterPro" id="IPR000757">
    <property type="entry name" value="Beta-glucanase-like"/>
</dbReference>
<dbReference type="InterPro" id="IPR005629">
    <property type="entry name" value="Skn1/Kre6/Sbg1"/>
</dbReference>
<keyword evidence="8" id="KW-0325">Glycoprotein</keyword>
<dbReference type="PROSITE" id="PS00022">
    <property type="entry name" value="EGF_1"/>
    <property type="match status" value="1"/>
</dbReference>
<dbReference type="Pfam" id="PF03935">
    <property type="entry name" value="SKN1_KRE6_Sbg1"/>
    <property type="match status" value="2"/>
</dbReference>
<dbReference type="EMBL" id="CAACVS010000112">
    <property type="protein sequence ID" value="VEU36983.1"/>
    <property type="molecule type" value="Genomic_DNA"/>
</dbReference>
<evidence type="ECO:0000259" key="13">
    <source>
        <dbReference type="PROSITE" id="PS51762"/>
    </source>
</evidence>
<dbReference type="Gene3D" id="2.60.120.200">
    <property type="match status" value="1"/>
</dbReference>
<evidence type="ECO:0000256" key="5">
    <source>
        <dbReference type="ARBA" id="ARBA00022989"/>
    </source>
</evidence>
<keyword evidence="15" id="KW-1185">Reference proteome</keyword>
<dbReference type="OrthoDB" id="412647at2759"/>
<dbReference type="InterPro" id="IPR013320">
    <property type="entry name" value="ConA-like_dom_sf"/>
</dbReference>
<evidence type="ECO:0000313" key="14">
    <source>
        <dbReference type="EMBL" id="VEU36983.1"/>
    </source>
</evidence>
<evidence type="ECO:0000256" key="7">
    <source>
        <dbReference type="ARBA" id="ARBA00023157"/>
    </source>
</evidence>
<evidence type="ECO:0000256" key="3">
    <source>
        <dbReference type="ARBA" id="ARBA00022692"/>
    </source>
</evidence>
<evidence type="ECO:0000313" key="15">
    <source>
        <dbReference type="Proteomes" id="UP000291116"/>
    </source>
</evidence>
<dbReference type="PANTHER" id="PTHR31361:SF1">
    <property type="entry name" value="BETA-GLUCAN SYNTHESIS-ASSOCIATED PROTEIN KRE6-RELATED"/>
    <property type="match status" value="1"/>
</dbReference>
<dbReference type="SUPFAM" id="SSF49899">
    <property type="entry name" value="Concanavalin A-like lectins/glucanases"/>
    <property type="match status" value="1"/>
</dbReference>
<organism evidence="14 15">
    <name type="scientific">Pseudo-nitzschia multistriata</name>
    <dbReference type="NCBI Taxonomy" id="183589"/>
    <lineage>
        <taxon>Eukaryota</taxon>
        <taxon>Sar</taxon>
        <taxon>Stramenopiles</taxon>
        <taxon>Ochrophyta</taxon>
        <taxon>Bacillariophyta</taxon>
        <taxon>Bacillariophyceae</taxon>
        <taxon>Bacillariophycidae</taxon>
        <taxon>Bacillariales</taxon>
        <taxon>Bacillariaceae</taxon>
        <taxon>Pseudo-nitzschia</taxon>
    </lineage>
</organism>
<dbReference type="PANTHER" id="PTHR31361">
    <property type="entry name" value="BETA-GLUCAN SYNTHESIS-ASSOCIATED PROTEIN KRE6-RELATED"/>
    <property type="match status" value="1"/>
</dbReference>
<evidence type="ECO:0000256" key="8">
    <source>
        <dbReference type="ARBA" id="ARBA00023180"/>
    </source>
</evidence>
<evidence type="ECO:0000256" key="2">
    <source>
        <dbReference type="ARBA" id="ARBA00010962"/>
    </source>
</evidence>
<dbReference type="Proteomes" id="UP000291116">
    <property type="component" value="Unassembled WGS sequence"/>
</dbReference>
<keyword evidence="12" id="KW-0732">Signal</keyword>
<keyword evidence="9" id="KW-0961">Cell wall biogenesis/degradation</keyword>
<evidence type="ECO:0000256" key="6">
    <source>
        <dbReference type="ARBA" id="ARBA00023136"/>
    </source>
</evidence>
<dbReference type="GO" id="GO:0005886">
    <property type="term" value="C:plasma membrane"/>
    <property type="evidence" value="ECO:0007669"/>
    <property type="project" value="TreeGrafter"/>
</dbReference>
<dbReference type="InterPro" id="IPR000742">
    <property type="entry name" value="EGF"/>
</dbReference>
<gene>
    <name evidence="14" type="ORF">PSNMU_V1.4_AUG-EV-PASAV3_0037600</name>
</gene>
<dbReference type="GO" id="GO:0005789">
    <property type="term" value="C:endoplasmic reticulum membrane"/>
    <property type="evidence" value="ECO:0007669"/>
    <property type="project" value="TreeGrafter"/>
</dbReference>
<feature type="region of interest" description="Disordered" evidence="10">
    <location>
        <begin position="567"/>
        <end position="588"/>
    </location>
</feature>
<dbReference type="PROSITE" id="PS51762">
    <property type="entry name" value="GH16_2"/>
    <property type="match status" value="1"/>
</dbReference>
<feature type="chain" id="PRO_5019105244" description="GH16 domain-containing protein" evidence="12">
    <location>
        <begin position="25"/>
        <end position="609"/>
    </location>
</feature>
<accession>A0A448Z4I7</accession>
<keyword evidence="3 11" id="KW-0812">Transmembrane</keyword>